<evidence type="ECO:0000313" key="12">
    <source>
        <dbReference type="EMBL" id="CAF1244008.1"/>
    </source>
</evidence>
<dbReference type="GO" id="GO:0006508">
    <property type="term" value="P:proteolysis"/>
    <property type="evidence" value="ECO:0007669"/>
    <property type="project" value="UniProtKB-KW"/>
</dbReference>
<dbReference type="PROSITE" id="PS50235">
    <property type="entry name" value="USP_3"/>
    <property type="match status" value="1"/>
</dbReference>
<comment type="caution">
    <text evidence="13">The sequence shown here is derived from an EMBL/GenBank/DDBJ whole genome shotgun (WGS) entry which is preliminary data.</text>
</comment>
<dbReference type="GO" id="GO:0005829">
    <property type="term" value="C:cytosol"/>
    <property type="evidence" value="ECO:0007669"/>
    <property type="project" value="TreeGrafter"/>
</dbReference>
<dbReference type="EMBL" id="CAJNOJ010000200">
    <property type="protein sequence ID" value="CAF1280367.1"/>
    <property type="molecule type" value="Genomic_DNA"/>
</dbReference>
<keyword evidence="9" id="KW-0812">Transmembrane</keyword>
<dbReference type="SUPFAM" id="SSF54001">
    <property type="entry name" value="Cysteine proteinases"/>
    <property type="match status" value="1"/>
</dbReference>
<dbReference type="EMBL" id="CAJNOR010002074">
    <property type="protein sequence ID" value="CAF1244008.1"/>
    <property type="molecule type" value="Genomic_DNA"/>
</dbReference>
<organism evidence="13 15">
    <name type="scientific">Adineta ricciae</name>
    <name type="common">Rotifer</name>
    <dbReference type="NCBI Taxonomy" id="249248"/>
    <lineage>
        <taxon>Eukaryota</taxon>
        <taxon>Metazoa</taxon>
        <taxon>Spiralia</taxon>
        <taxon>Gnathifera</taxon>
        <taxon>Rotifera</taxon>
        <taxon>Eurotatoria</taxon>
        <taxon>Bdelloidea</taxon>
        <taxon>Adinetida</taxon>
        <taxon>Adinetidae</taxon>
        <taxon>Adineta</taxon>
    </lineage>
</organism>
<dbReference type="EC" id="3.4.19.12" evidence="8"/>
<keyword evidence="14" id="KW-1185">Reference proteome</keyword>
<dbReference type="Proteomes" id="UP000663852">
    <property type="component" value="Unassembled WGS sequence"/>
</dbReference>
<feature type="domain" description="USP" evidence="11">
    <location>
        <begin position="42"/>
        <end position="395"/>
    </location>
</feature>
<evidence type="ECO:0000256" key="2">
    <source>
        <dbReference type="ARBA" id="ARBA00009085"/>
    </source>
</evidence>
<dbReference type="PANTHER" id="PTHR24006:SF888">
    <property type="entry name" value="UBIQUITIN CARBOXYL-TERMINAL HYDROLASE 30"/>
    <property type="match status" value="1"/>
</dbReference>
<evidence type="ECO:0000256" key="5">
    <source>
        <dbReference type="ARBA" id="ARBA00022801"/>
    </source>
</evidence>
<dbReference type="InterPro" id="IPR011001">
    <property type="entry name" value="Saposin-like"/>
</dbReference>
<accession>A0A815C7S1</accession>
<feature type="transmembrane region" description="Helical" evidence="9">
    <location>
        <begin position="12"/>
        <end position="30"/>
    </location>
</feature>
<evidence type="ECO:0000256" key="7">
    <source>
        <dbReference type="ARBA" id="ARBA00023157"/>
    </source>
</evidence>
<gene>
    <name evidence="13" type="ORF">EDS130_LOCUS29517</name>
    <name evidence="12" type="ORF">XAT740_LOCUS25892</name>
</gene>
<dbReference type="CDD" id="cd02257">
    <property type="entry name" value="Peptidase_C19"/>
    <property type="match status" value="1"/>
</dbReference>
<evidence type="ECO:0000313" key="13">
    <source>
        <dbReference type="EMBL" id="CAF1280367.1"/>
    </source>
</evidence>
<reference evidence="13" key="1">
    <citation type="submission" date="2021-02" db="EMBL/GenBank/DDBJ databases">
        <authorList>
            <person name="Nowell W R."/>
        </authorList>
    </citation>
    <scope>NUCLEOTIDE SEQUENCE</scope>
</reference>
<keyword evidence="4 8" id="KW-0833">Ubl conjugation pathway</keyword>
<comment type="similarity">
    <text evidence="2 8">Belongs to the peptidase C19 family.</text>
</comment>
<feature type="domain" description="Saposin B-type" evidence="10">
    <location>
        <begin position="362"/>
        <end position="457"/>
    </location>
</feature>
<evidence type="ECO:0000256" key="9">
    <source>
        <dbReference type="SAM" id="Phobius"/>
    </source>
</evidence>
<dbReference type="PROSITE" id="PS00973">
    <property type="entry name" value="USP_2"/>
    <property type="match status" value="1"/>
</dbReference>
<dbReference type="Gene3D" id="3.90.70.10">
    <property type="entry name" value="Cysteine proteinases"/>
    <property type="match status" value="1"/>
</dbReference>
<keyword evidence="9" id="KW-0472">Membrane</keyword>
<dbReference type="PROSITE" id="PS00972">
    <property type="entry name" value="USP_1"/>
    <property type="match status" value="1"/>
</dbReference>
<sequence>MLTIPVSFTSPVVISVSILTAIGAYVLFGPEPKDRRKKGHPGGLINYGNNCFANAIVQCLASSSIFIYWLDQHVQNNRVTQILLDLIQSINGQSSAFSQDSTVAKLIDHMCQPRWLSPFEQQDSHEFLLSLINTLTHKKSTQPKQLGFAACLDSDEQDDTQSIMINESPLVSPHPFQGLQATQLQCNECRHKNPISMSLFESLSLVIPDRQTASPLTLAVRQQQNFTLQELIGNYLKAEMITNLTCKQCKSKGNLSHRKITTFSRLPEILCLHIIRTTWTNEGWPIKNTSHVSFPDLLDMNPFISLSRLLPANLPPTQPIKKPSNAFYRLNSVLVHLGGISEAGHFIVYRRRVDNKGWLSISDDYVRECSDLQIAQHVLLFSVLLKNYPFFYNESFIDSFEQVCNALPADFPAYCKVTIEYLGAIILDEFLNKETSDMICHTLELNRNDLDHCNHHEYSNISVSGADSGSILKIVKSIRRNQESDVPLFVIYLLLGNDACNDHPNTLDDVTTVEQMQKIVMSDPAYLNTVLPHGSNILTIGLANGSLLYELLPDLIHPFDHVSVQFTYRQIYD</sequence>
<dbReference type="Pfam" id="PF00443">
    <property type="entry name" value="UCH"/>
    <property type="match status" value="1"/>
</dbReference>
<evidence type="ECO:0000313" key="15">
    <source>
        <dbReference type="Proteomes" id="UP000663852"/>
    </source>
</evidence>
<dbReference type="Proteomes" id="UP000663828">
    <property type="component" value="Unassembled WGS sequence"/>
</dbReference>
<dbReference type="GO" id="GO:0005634">
    <property type="term" value="C:nucleus"/>
    <property type="evidence" value="ECO:0007669"/>
    <property type="project" value="TreeGrafter"/>
</dbReference>
<dbReference type="SUPFAM" id="SSF47862">
    <property type="entry name" value="Saposin"/>
    <property type="match status" value="1"/>
</dbReference>
<evidence type="ECO:0000256" key="3">
    <source>
        <dbReference type="ARBA" id="ARBA00022670"/>
    </source>
</evidence>
<dbReference type="InterPro" id="IPR050164">
    <property type="entry name" value="Peptidase_C19"/>
</dbReference>
<evidence type="ECO:0000256" key="1">
    <source>
        <dbReference type="ARBA" id="ARBA00000707"/>
    </source>
</evidence>
<dbReference type="GO" id="GO:0004843">
    <property type="term" value="F:cysteine-type deubiquitinase activity"/>
    <property type="evidence" value="ECO:0007669"/>
    <property type="project" value="UniProtKB-UniRule"/>
</dbReference>
<comment type="catalytic activity">
    <reaction evidence="1 8">
        <text>Thiol-dependent hydrolysis of ester, thioester, amide, peptide and isopeptide bonds formed by the C-terminal Gly of ubiquitin (a 76-residue protein attached to proteins as an intracellular targeting signal).</text>
        <dbReference type="EC" id="3.4.19.12"/>
    </reaction>
</comment>
<keyword evidence="3 8" id="KW-0645">Protease</keyword>
<dbReference type="OrthoDB" id="2248014at2759"/>
<dbReference type="InterPro" id="IPR028889">
    <property type="entry name" value="USP"/>
</dbReference>
<dbReference type="InterPro" id="IPR008139">
    <property type="entry name" value="SaposinB_dom"/>
</dbReference>
<dbReference type="PROSITE" id="PS50015">
    <property type="entry name" value="SAP_B"/>
    <property type="match status" value="1"/>
</dbReference>
<evidence type="ECO:0000259" key="10">
    <source>
        <dbReference type="PROSITE" id="PS50015"/>
    </source>
</evidence>
<keyword evidence="5 8" id="KW-0378">Hydrolase</keyword>
<dbReference type="InterPro" id="IPR001394">
    <property type="entry name" value="Peptidase_C19_UCH"/>
</dbReference>
<keyword evidence="6 8" id="KW-0788">Thiol protease</keyword>
<name>A0A815C7S1_ADIRI</name>
<keyword evidence="7" id="KW-1015">Disulfide bond</keyword>
<evidence type="ECO:0000256" key="6">
    <source>
        <dbReference type="ARBA" id="ARBA00022807"/>
    </source>
</evidence>
<evidence type="ECO:0000259" key="11">
    <source>
        <dbReference type="PROSITE" id="PS50235"/>
    </source>
</evidence>
<dbReference type="GO" id="GO:0016579">
    <property type="term" value="P:protein deubiquitination"/>
    <property type="evidence" value="ECO:0007669"/>
    <property type="project" value="InterPro"/>
</dbReference>
<dbReference type="AlphaFoldDB" id="A0A815C7S1"/>
<evidence type="ECO:0000313" key="14">
    <source>
        <dbReference type="Proteomes" id="UP000663828"/>
    </source>
</evidence>
<evidence type="ECO:0000256" key="8">
    <source>
        <dbReference type="RuleBase" id="RU366025"/>
    </source>
</evidence>
<evidence type="ECO:0000256" key="4">
    <source>
        <dbReference type="ARBA" id="ARBA00022786"/>
    </source>
</evidence>
<keyword evidence="9" id="KW-1133">Transmembrane helix</keyword>
<protein>
    <recommendedName>
        <fullName evidence="8">Ubiquitin carboxyl-terminal hydrolase</fullName>
        <ecNumber evidence="8">3.4.19.12</ecNumber>
    </recommendedName>
</protein>
<dbReference type="InterPro" id="IPR038765">
    <property type="entry name" value="Papain-like_cys_pep_sf"/>
</dbReference>
<dbReference type="PANTHER" id="PTHR24006">
    <property type="entry name" value="UBIQUITIN CARBOXYL-TERMINAL HYDROLASE"/>
    <property type="match status" value="1"/>
</dbReference>
<proteinExistence type="inferred from homology"/>
<dbReference type="InterPro" id="IPR018200">
    <property type="entry name" value="USP_CS"/>
</dbReference>